<evidence type="ECO:0000313" key="9">
    <source>
        <dbReference type="EMBL" id="TDC50610.1"/>
    </source>
</evidence>
<dbReference type="GO" id="GO:0005886">
    <property type="term" value="C:plasma membrane"/>
    <property type="evidence" value="ECO:0007669"/>
    <property type="project" value="UniProtKB-SubCell"/>
</dbReference>
<dbReference type="Pfam" id="PF00528">
    <property type="entry name" value="BPD_transp_1"/>
    <property type="match status" value="1"/>
</dbReference>
<dbReference type="PANTHER" id="PTHR43163">
    <property type="entry name" value="DIPEPTIDE TRANSPORT SYSTEM PERMEASE PROTEIN DPPB-RELATED"/>
    <property type="match status" value="1"/>
</dbReference>
<evidence type="ECO:0000313" key="10">
    <source>
        <dbReference type="Proteomes" id="UP000295621"/>
    </source>
</evidence>
<evidence type="ECO:0000256" key="7">
    <source>
        <dbReference type="RuleBase" id="RU363032"/>
    </source>
</evidence>
<evidence type="ECO:0000256" key="2">
    <source>
        <dbReference type="ARBA" id="ARBA00022448"/>
    </source>
</evidence>
<dbReference type="EMBL" id="SMKL01000029">
    <property type="protein sequence ID" value="TDC50610.1"/>
    <property type="molecule type" value="Genomic_DNA"/>
</dbReference>
<keyword evidence="3" id="KW-1003">Cell membrane</keyword>
<keyword evidence="4 7" id="KW-0812">Transmembrane</keyword>
<accession>A0A4R4RM02</accession>
<keyword evidence="5 7" id="KW-1133">Transmembrane helix</keyword>
<dbReference type="AlphaFoldDB" id="A0A4R4RM02"/>
<evidence type="ECO:0000256" key="6">
    <source>
        <dbReference type="ARBA" id="ARBA00023136"/>
    </source>
</evidence>
<comment type="similarity">
    <text evidence="7">Belongs to the binding-protein-dependent transport system permease family.</text>
</comment>
<feature type="domain" description="ABC transmembrane type-1" evidence="8">
    <location>
        <begin position="95"/>
        <end position="298"/>
    </location>
</feature>
<dbReference type="CDD" id="cd06261">
    <property type="entry name" value="TM_PBP2"/>
    <property type="match status" value="1"/>
</dbReference>
<reference evidence="9 10" key="1">
    <citation type="submission" date="2019-02" db="EMBL/GenBank/DDBJ databases">
        <title>Draft genome sequences of novel Actinobacteria.</title>
        <authorList>
            <person name="Sahin N."/>
            <person name="Ay H."/>
            <person name="Saygin H."/>
        </authorList>
    </citation>
    <scope>NUCLEOTIDE SEQUENCE [LARGE SCALE GENOMIC DNA]</scope>
    <source>
        <strain evidence="9 10">KC603</strain>
    </source>
</reference>
<keyword evidence="6 7" id="KW-0472">Membrane</keyword>
<feature type="transmembrane region" description="Helical" evidence="7">
    <location>
        <begin position="229"/>
        <end position="255"/>
    </location>
</feature>
<sequence>MGRYVARRLLQMIPVVIGTTFIIYALVWALPGDPFAGRCGARPCPAAYVAEMTDKYNLDDPLPIAYIQYLGNLIRGDFGETFQGLSVGEELLRAYPTTVKLALVAIVFEILIGIGAGILAGLRRGSYIDNLVLVSTLVVVSIPVFVIGSVLQLFLGMRWGIFPATVGSDDSLYNLILPGFVLAALSLAYVARLTRTSLAENRRADYVRTAVAKGLPQRRVIGIHTMRNSLIPVITFIGADFGALLGGAIVTEGIFNVPGVGNLIFRSVTSRDGVMVTGAVTVLVLVFLLVNLLVDLIYGWLDPRISHG</sequence>
<dbReference type="Proteomes" id="UP000295621">
    <property type="component" value="Unassembled WGS sequence"/>
</dbReference>
<dbReference type="Gene3D" id="1.10.3720.10">
    <property type="entry name" value="MetI-like"/>
    <property type="match status" value="1"/>
</dbReference>
<feature type="transmembrane region" description="Helical" evidence="7">
    <location>
        <begin position="101"/>
        <end position="122"/>
    </location>
</feature>
<dbReference type="SUPFAM" id="SSF161098">
    <property type="entry name" value="MetI-like"/>
    <property type="match status" value="1"/>
</dbReference>
<dbReference type="InterPro" id="IPR000515">
    <property type="entry name" value="MetI-like"/>
</dbReference>
<feature type="transmembrane region" description="Helical" evidence="7">
    <location>
        <begin position="131"/>
        <end position="155"/>
    </location>
</feature>
<dbReference type="InterPro" id="IPR035906">
    <property type="entry name" value="MetI-like_sf"/>
</dbReference>
<name>A0A4R4RM02_9ACTN</name>
<gene>
    <name evidence="9" type="ORF">E1212_14665</name>
</gene>
<dbReference type="GO" id="GO:0055085">
    <property type="term" value="P:transmembrane transport"/>
    <property type="evidence" value="ECO:0007669"/>
    <property type="project" value="InterPro"/>
</dbReference>
<keyword evidence="2 7" id="KW-0813">Transport</keyword>
<evidence type="ECO:0000259" key="8">
    <source>
        <dbReference type="PROSITE" id="PS50928"/>
    </source>
</evidence>
<protein>
    <submittedName>
        <fullName evidence="9">ABC transporter permease</fullName>
    </submittedName>
</protein>
<feature type="transmembrane region" description="Helical" evidence="7">
    <location>
        <begin position="12"/>
        <end position="30"/>
    </location>
</feature>
<comment type="caution">
    <text evidence="9">The sequence shown here is derived from an EMBL/GenBank/DDBJ whole genome shotgun (WGS) entry which is preliminary data.</text>
</comment>
<organism evidence="9 10">
    <name type="scientific">Jiangella ureilytica</name>
    <dbReference type="NCBI Taxonomy" id="2530374"/>
    <lineage>
        <taxon>Bacteria</taxon>
        <taxon>Bacillati</taxon>
        <taxon>Actinomycetota</taxon>
        <taxon>Actinomycetes</taxon>
        <taxon>Jiangellales</taxon>
        <taxon>Jiangellaceae</taxon>
        <taxon>Jiangella</taxon>
    </lineage>
</organism>
<evidence type="ECO:0000256" key="3">
    <source>
        <dbReference type="ARBA" id="ARBA00022475"/>
    </source>
</evidence>
<feature type="transmembrane region" description="Helical" evidence="7">
    <location>
        <begin position="175"/>
        <end position="193"/>
    </location>
</feature>
<evidence type="ECO:0000256" key="1">
    <source>
        <dbReference type="ARBA" id="ARBA00004651"/>
    </source>
</evidence>
<dbReference type="OrthoDB" id="5169641at2"/>
<proteinExistence type="inferred from homology"/>
<dbReference type="RefSeq" id="WP_131983679.1">
    <property type="nucleotide sequence ID" value="NZ_SMKL01000029.1"/>
</dbReference>
<dbReference type="Pfam" id="PF19300">
    <property type="entry name" value="BPD_transp_1_N"/>
    <property type="match status" value="1"/>
</dbReference>
<evidence type="ECO:0000256" key="5">
    <source>
        <dbReference type="ARBA" id="ARBA00022989"/>
    </source>
</evidence>
<keyword evidence="10" id="KW-1185">Reference proteome</keyword>
<dbReference type="InterPro" id="IPR045621">
    <property type="entry name" value="BPD_transp_1_N"/>
</dbReference>
<comment type="subcellular location">
    <subcellularLocation>
        <location evidence="1 7">Cell membrane</location>
        <topology evidence="1 7">Multi-pass membrane protein</topology>
    </subcellularLocation>
</comment>
<dbReference type="PROSITE" id="PS50928">
    <property type="entry name" value="ABC_TM1"/>
    <property type="match status" value="1"/>
</dbReference>
<feature type="transmembrane region" description="Helical" evidence="7">
    <location>
        <begin position="275"/>
        <end position="301"/>
    </location>
</feature>
<evidence type="ECO:0000256" key="4">
    <source>
        <dbReference type="ARBA" id="ARBA00022692"/>
    </source>
</evidence>
<dbReference type="PANTHER" id="PTHR43163:SF7">
    <property type="entry name" value="DIPEPTIDE-TRANSPORT INTEGRAL MEMBRANE PROTEIN ABC TRANSPORTER DPPB-RELATED"/>
    <property type="match status" value="1"/>
</dbReference>